<evidence type="ECO:0000256" key="1">
    <source>
        <dbReference type="SAM" id="MobiDB-lite"/>
    </source>
</evidence>
<feature type="compositionally biased region" description="Pro residues" evidence="1">
    <location>
        <begin position="147"/>
        <end position="164"/>
    </location>
</feature>
<feature type="compositionally biased region" description="Pro residues" evidence="1">
    <location>
        <begin position="291"/>
        <end position="302"/>
    </location>
</feature>
<dbReference type="EMBL" id="CAXAMM010035669">
    <property type="protein sequence ID" value="CAK9074657.1"/>
    <property type="molecule type" value="Genomic_DNA"/>
</dbReference>
<feature type="compositionally biased region" description="Polar residues" evidence="1">
    <location>
        <begin position="32"/>
        <end position="55"/>
    </location>
</feature>
<name>A0ABP0PHV4_9DINO</name>
<keyword evidence="2" id="KW-0472">Membrane</keyword>
<evidence type="ECO:0000313" key="4">
    <source>
        <dbReference type="Proteomes" id="UP001642464"/>
    </source>
</evidence>
<gene>
    <name evidence="2" type="ORF">SCF082_LOCUS36317</name>
    <name evidence="3" type="ORF">SCF082_LOCUS36376</name>
</gene>
<feature type="compositionally biased region" description="Basic and acidic residues" evidence="1">
    <location>
        <begin position="17"/>
        <end position="31"/>
    </location>
</feature>
<evidence type="ECO:0000313" key="2">
    <source>
        <dbReference type="EMBL" id="CAK9074657.1"/>
    </source>
</evidence>
<keyword evidence="2" id="KW-0812">Transmembrane</keyword>
<dbReference type="EMBL" id="CAXAMM010035780">
    <property type="protein sequence ID" value="CAK9074838.1"/>
    <property type="molecule type" value="Genomic_DNA"/>
</dbReference>
<sequence length="431" mass="44817">MAAGKGATAPKRPSQSKVDEVKAKKKEKDTESPQAKPQASHSGSQAPSHTSQGPSNARARGEEARIEERKRDERDEERRREAESRDAESKKAEMPREKRPPYGQRTTASALHAAPSAPPADGDVTCGPKKKEHGKAKALPTFSKQPPAHPPAVPPAQPQQLPPPPEKKTHPQQQPPAHPPLQPPTLPPAQPPAQTPAPPAVPLNSMWADNKSSTVDFVGQPPAAEDSTAMALPPPPSIPPPPAPCGSLVTSVKPKAISPAPPAEMDPSMRNIQRPPPGIDLGLLLTGPAPGLSPQPVLPPPGIANAFPPDSALAPAEAAAVSAVQGLGTDSFFGGTGLGAPGLDFGGLQPGNGLGAIGFPPGISPKQPMPPQRALGLQRPGPSSIPGMPPMPEQEFYSNPDASNRLGYGDGNPDGNDFLSDLRSDSRRMDK</sequence>
<feature type="compositionally biased region" description="Pro residues" evidence="1">
    <location>
        <begin position="173"/>
        <end position="201"/>
    </location>
</feature>
<proteinExistence type="predicted"/>
<feature type="compositionally biased region" description="Basic and acidic residues" evidence="1">
    <location>
        <begin position="59"/>
        <end position="100"/>
    </location>
</feature>
<feature type="region of interest" description="Disordered" evidence="1">
    <location>
        <begin position="354"/>
        <end position="431"/>
    </location>
</feature>
<keyword evidence="4" id="KW-1185">Reference proteome</keyword>
<feature type="compositionally biased region" description="Low complexity" evidence="1">
    <location>
        <begin position="281"/>
        <end position="290"/>
    </location>
</feature>
<comment type="caution">
    <text evidence="2">The sequence shown here is derived from an EMBL/GenBank/DDBJ whole genome shotgun (WGS) entry which is preliminary data.</text>
</comment>
<accession>A0ABP0PHV4</accession>
<feature type="compositionally biased region" description="Basic and acidic residues" evidence="1">
    <location>
        <begin position="420"/>
        <end position="431"/>
    </location>
</feature>
<dbReference type="Proteomes" id="UP001642464">
    <property type="component" value="Unassembled WGS sequence"/>
</dbReference>
<protein>
    <submittedName>
        <fullName evidence="2">Transmembrane protein 131</fullName>
    </submittedName>
</protein>
<organism evidence="2 4">
    <name type="scientific">Durusdinium trenchii</name>
    <dbReference type="NCBI Taxonomy" id="1381693"/>
    <lineage>
        <taxon>Eukaryota</taxon>
        <taxon>Sar</taxon>
        <taxon>Alveolata</taxon>
        <taxon>Dinophyceae</taxon>
        <taxon>Suessiales</taxon>
        <taxon>Symbiodiniaceae</taxon>
        <taxon>Durusdinium</taxon>
    </lineage>
</organism>
<reference evidence="2 4" key="1">
    <citation type="submission" date="2024-02" db="EMBL/GenBank/DDBJ databases">
        <authorList>
            <person name="Chen Y."/>
            <person name="Shah S."/>
            <person name="Dougan E. K."/>
            <person name="Thang M."/>
            <person name="Chan C."/>
        </authorList>
    </citation>
    <scope>NUCLEOTIDE SEQUENCE [LARGE SCALE GENOMIC DNA]</scope>
</reference>
<feature type="compositionally biased region" description="Pro residues" evidence="1">
    <location>
        <begin position="232"/>
        <end position="244"/>
    </location>
</feature>
<evidence type="ECO:0000313" key="3">
    <source>
        <dbReference type="EMBL" id="CAK9074838.1"/>
    </source>
</evidence>
<feature type="region of interest" description="Disordered" evidence="1">
    <location>
        <begin position="1"/>
        <end position="304"/>
    </location>
</feature>